<dbReference type="GO" id="GO:0043565">
    <property type="term" value="F:sequence-specific DNA binding"/>
    <property type="evidence" value="ECO:0007669"/>
    <property type="project" value="InterPro"/>
</dbReference>
<dbReference type="Proteomes" id="UP001159364">
    <property type="component" value="Linkage Group LG09"/>
</dbReference>
<reference evidence="2 3" key="1">
    <citation type="submission" date="2021-09" db="EMBL/GenBank/DDBJ databases">
        <title>Genomic insights and catalytic innovation underlie evolution of tropane alkaloids biosynthesis.</title>
        <authorList>
            <person name="Wang Y.-J."/>
            <person name="Tian T."/>
            <person name="Huang J.-P."/>
            <person name="Huang S.-X."/>
        </authorList>
    </citation>
    <scope>NUCLEOTIDE SEQUENCE [LARGE SCALE GENOMIC DNA]</scope>
    <source>
        <strain evidence="2">KIB-2018</strain>
        <tissue evidence="2">Leaf</tissue>
    </source>
</reference>
<name>A0AAV8SNE9_9ROSI</name>
<organism evidence="2 3">
    <name type="scientific">Erythroxylum novogranatense</name>
    <dbReference type="NCBI Taxonomy" id="1862640"/>
    <lineage>
        <taxon>Eukaryota</taxon>
        <taxon>Viridiplantae</taxon>
        <taxon>Streptophyta</taxon>
        <taxon>Embryophyta</taxon>
        <taxon>Tracheophyta</taxon>
        <taxon>Spermatophyta</taxon>
        <taxon>Magnoliopsida</taxon>
        <taxon>eudicotyledons</taxon>
        <taxon>Gunneridae</taxon>
        <taxon>Pentapetalae</taxon>
        <taxon>rosids</taxon>
        <taxon>fabids</taxon>
        <taxon>Malpighiales</taxon>
        <taxon>Erythroxylaceae</taxon>
        <taxon>Erythroxylum</taxon>
    </lineage>
</organism>
<proteinExistence type="predicted"/>
<evidence type="ECO:0000313" key="2">
    <source>
        <dbReference type="EMBL" id="KAJ8753792.1"/>
    </source>
</evidence>
<accession>A0AAV8SNE9</accession>
<dbReference type="GO" id="GO:0006351">
    <property type="term" value="P:DNA-templated transcription"/>
    <property type="evidence" value="ECO:0007669"/>
    <property type="project" value="InterPro"/>
</dbReference>
<comment type="caution">
    <text evidence="2">The sequence shown here is derived from an EMBL/GenBank/DDBJ whole genome shotgun (WGS) entry which is preliminary data.</text>
</comment>
<evidence type="ECO:0000313" key="3">
    <source>
        <dbReference type="Proteomes" id="UP001159364"/>
    </source>
</evidence>
<keyword evidence="3" id="KW-1185">Reference proteome</keyword>
<dbReference type="PANTHER" id="PTHR46354:SF13">
    <property type="entry name" value="PROTEIN DOG1-LIKE 4"/>
    <property type="match status" value="1"/>
</dbReference>
<dbReference type="InterPro" id="IPR025422">
    <property type="entry name" value="TGA_domain"/>
</dbReference>
<dbReference type="AlphaFoldDB" id="A0AAV8SNE9"/>
<dbReference type="Pfam" id="PF14144">
    <property type="entry name" value="DOG1"/>
    <property type="match status" value="1"/>
</dbReference>
<gene>
    <name evidence="2" type="ORF">K2173_000046</name>
</gene>
<dbReference type="InterPro" id="IPR051886">
    <property type="entry name" value="Seed_Dev/Stress_Resp_Reg"/>
</dbReference>
<sequence length="235" mass="26552">MSGGSRSAGPSGESASFDVFLEGWLARQEHYLDELLCTSENCNGAGEEDLQDLVYRVLNHYQQYYEKKSQLIHQNVTLAFSPPWFSSLERSFLWVAGFKPSLAFRVVRDSVRDLTPNQATGMRSLIEVTRMEEKTLNDDMAKIQESVGAPSWMELARRQDRLVDTEKTEGNVAVRQLNSSLVTVVSNADMLRTRTVARVVEILNPVQSVRYLIAVAQLQLKVRSLGFSMQRQSES</sequence>
<feature type="domain" description="DOG1" evidence="1">
    <location>
        <begin position="14"/>
        <end position="232"/>
    </location>
</feature>
<protein>
    <recommendedName>
        <fullName evidence="1">DOG1 domain-containing protein</fullName>
    </recommendedName>
</protein>
<dbReference type="EMBL" id="JAIWQS010000009">
    <property type="protein sequence ID" value="KAJ8753792.1"/>
    <property type="molecule type" value="Genomic_DNA"/>
</dbReference>
<dbReference type="PANTHER" id="PTHR46354">
    <property type="entry name" value="DOG1 DOMAIN-CONTAINING PROTEIN"/>
    <property type="match status" value="1"/>
</dbReference>
<evidence type="ECO:0000259" key="1">
    <source>
        <dbReference type="PROSITE" id="PS51806"/>
    </source>
</evidence>
<dbReference type="PROSITE" id="PS51806">
    <property type="entry name" value="DOG1"/>
    <property type="match status" value="1"/>
</dbReference>